<evidence type="ECO:0000259" key="9">
    <source>
        <dbReference type="PROSITE" id="PS50850"/>
    </source>
</evidence>
<evidence type="ECO:0000256" key="4">
    <source>
        <dbReference type="ARBA" id="ARBA00022597"/>
    </source>
</evidence>
<dbReference type="GO" id="GO:0005886">
    <property type="term" value="C:plasma membrane"/>
    <property type="evidence" value="ECO:0007669"/>
    <property type="project" value="UniProtKB-SubCell"/>
</dbReference>
<feature type="transmembrane region" description="Helical" evidence="8">
    <location>
        <begin position="157"/>
        <end position="178"/>
    </location>
</feature>
<name>A0A1B6DPU7_9HEMI</name>
<feature type="transmembrane region" description="Helical" evidence="8">
    <location>
        <begin position="309"/>
        <end position="330"/>
    </location>
</feature>
<feature type="transmembrane region" description="Helical" evidence="8">
    <location>
        <begin position="342"/>
        <end position="367"/>
    </location>
</feature>
<evidence type="ECO:0000256" key="8">
    <source>
        <dbReference type="SAM" id="Phobius"/>
    </source>
</evidence>
<keyword evidence="7 8" id="KW-0472">Membrane</keyword>
<sequence>FREYLAAAVVLLVVITSGSCFGWVTPLLPRLLDPLSDFPMTPSEVSWMIAVLEIGNVLSPLFAGVLADVLGRKFFIFINGPIFIITWITIAYTHSMVIVYVCRIVQGAAFGLVFTVVPLYLGEIASADVRGTVTGVFQTAFYGGMLFEYVIGPFVKAFTLTMLSLIFPVMFVLCFIWAPESPYYFIVKEKYDRAEESLKRLRGGVTDEEVKEELETMKKNVKEEMCNKASWMDVIGSASARRALLIVNIAGGVKVFSGIPAILSYATQLFSYSDFVISADTTTMIMGGTLFVSTFFSSVLTDIAGRRPLLLISSIGCALSLFIISVYLYVKDKTSYDVAHLGWIPPVFIMAYCLLLSFGIEPVSMIYRSEMFPANTRGIAASINSLNFSIGAFLTIKFYQVFDDLVGLYFIYFLFSMSCVVGSVLIYIYAIETKGKTLAEVQEQIARSVGGPSQSNIELTKC</sequence>
<organism evidence="10">
    <name type="scientific">Clastoptera arizonana</name>
    <name type="common">Arizona spittle bug</name>
    <dbReference type="NCBI Taxonomy" id="38151"/>
    <lineage>
        <taxon>Eukaryota</taxon>
        <taxon>Metazoa</taxon>
        <taxon>Ecdysozoa</taxon>
        <taxon>Arthropoda</taxon>
        <taxon>Hexapoda</taxon>
        <taxon>Insecta</taxon>
        <taxon>Pterygota</taxon>
        <taxon>Neoptera</taxon>
        <taxon>Paraneoptera</taxon>
        <taxon>Hemiptera</taxon>
        <taxon>Auchenorrhyncha</taxon>
        <taxon>Cercopoidea</taxon>
        <taxon>Clastopteridae</taxon>
        <taxon>Clastoptera</taxon>
    </lineage>
</organism>
<feature type="non-terminal residue" evidence="10">
    <location>
        <position position="1"/>
    </location>
</feature>
<evidence type="ECO:0000256" key="6">
    <source>
        <dbReference type="ARBA" id="ARBA00022989"/>
    </source>
</evidence>
<dbReference type="PROSITE" id="PS50850">
    <property type="entry name" value="MFS"/>
    <property type="match status" value="1"/>
</dbReference>
<keyword evidence="5 8" id="KW-0812">Transmembrane</keyword>
<dbReference type="Pfam" id="PF00083">
    <property type="entry name" value="Sugar_tr"/>
    <property type="match status" value="1"/>
</dbReference>
<feature type="domain" description="Major facilitator superfamily (MFS) profile" evidence="9">
    <location>
        <begin position="1"/>
        <end position="434"/>
    </location>
</feature>
<keyword evidence="4" id="KW-0762">Sugar transport</keyword>
<feature type="transmembrane region" description="Helical" evidence="8">
    <location>
        <begin position="98"/>
        <end position="121"/>
    </location>
</feature>
<dbReference type="PROSITE" id="PS00216">
    <property type="entry name" value="SUGAR_TRANSPORT_1"/>
    <property type="match status" value="1"/>
</dbReference>
<evidence type="ECO:0000256" key="7">
    <source>
        <dbReference type="ARBA" id="ARBA00023136"/>
    </source>
</evidence>
<dbReference type="PROSITE" id="PS00217">
    <property type="entry name" value="SUGAR_TRANSPORT_2"/>
    <property type="match status" value="1"/>
</dbReference>
<dbReference type="Gene3D" id="1.20.1250.20">
    <property type="entry name" value="MFS general substrate transporter like domains"/>
    <property type="match status" value="1"/>
</dbReference>
<dbReference type="InterPro" id="IPR005828">
    <property type="entry name" value="MFS_sugar_transport-like"/>
</dbReference>
<reference evidence="10" key="1">
    <citation type="submission" date="2015-12" db="EMBL/GenBank/DDBJ databases">
        <title>De novo transcriptome assembly of four potential Pierce s Disease insect vectors from Arizona vineyards.</title>
        <authorList>
            <person name="Tassone E.E."/>
        </authorList>
    </citation>
    <scope>NUCLEOTIDE SEQUENCE</scope>
</reference>
<proteinExistence type="predicted"/>
<dbReference type="InterPro" id="IPR050549">
    <property type="entry name" value="MFS_Trehalose_Transporter"/>
</dbReference>
<evidence type="ECO:0000256" key="3">
    <source>
        <dbReference type="ARBA" id="ARBA00022475"/>
    </source>
</evidence>
<feature type="transmembrane region" description="Helical" evidence="8">
    <location>
        <begin position="133"/>
        <end position="151"/>
    </location>
</feature>
<feature type="transmembrane region" description="Helical" evidence="8">
    <location>
        <begin position="74"/>
        <end position="92"/>
    </location>
</feature>
<dbReference type="InterPro" id="IPR005829">
    <property type="entry name" value="Sugar_transporter_CS"/>
</dbReference>
<feature type="transmembrane region" description="Helical" evidence="8">
    <location>
        <begin position="379"/>
        <end position="402"/>
    </location>
</feature>
<feature type="transmembrane region" description="Helical" evidence="8">
    <location>
        <begin position="275"/>
        <end position="297"/>
    </location>
</feature>
<dbReference type="SUPFAM" id="SSF103473">
    <property type="entry name" value="MFS general substrate transporter"/>
    <property type="match status" value="1"/>
</dbReference>
<dbReference type="EMBL" id="GEDC01009600">
    <property type="protein sequence ID" value="JAS27698.1"/>
    <property type="molecule type" value="Transcribed_RNA"/>
</dbReference>
<evidence type="ECO:0000313" key="10">
    <source>
        <dbReference type="EMBL" id="JAS27698.1"/>
    </source>
</evidence>
<keyword evidence="6 8" id="KW-1133">Transmembrane helix</keyword>
<dbReference type="PANTHER" id="PTHR48021">
    <property type="match status" value="1"/>
</dbReference>
<keyword evidence="2" id="KW-0813">Transport</keyword>
<dbReference type="AlphaFoldDB" id="A0A1B6DPU7"/>
<dbReference type="GO" id="GO:0022857">
    <property type="term" value="F:transmembrane transporter activity"/>
    <property type="evidence" value="ECO:0007669"/>
    <property type="project" value="InterPro"/>
</dbReference>
<evidence type="ECO:0000256" key="1">
    <source>
        <dbReference type="ARBA" id="ARBA00004651"/>
    </source>
</evidence>
<feature type="transmembrane region" description="Helical" evidence="8">
    <location>
        <begin position="408"/>
        <end position="430"/>
    </location>
</feature>
<protein>
    <recommendedName>
        <fullName evidence="9">Major facilitator superfamily (MFS) profile domain-containing protein</fullName>
    </recommendedName>
</protein>
<gene>
    <name evidence="10" type="ORF">g.10682</name>
</gene>
<evidence type="ECO:0000256" key="2">
    <source>
        <dbReference type="ARBA" id="ARBA00022448"/>
    </source>
</evidence>
<feature type="transmembrane region" description="Helical" evidence="8">
    <location>
        <begin position="243"/>
        <end position="263"/>
    </location>
</feature>
<dbReference type="FunFam" id="1.20.1250.20:FF:000218">
    <property type="entry name" value="facilitated trehalose transporter Tret1"/>
    <property type="match status" value="1"/>
</dbReference>
<feature type="transmembrane region" description="Helical" evidence="8">
    <location>
        <begin position="46"/>
        <end position="67"/>
    </location>
</feature>
<accession>A0A1B6DPU7</accession>
<dbReference type="InterPro" id="IPR036259">
    <property type="entry name" value="MFS_trans_sf"/>
</dbReference>
<evidence type="ECO:0000256" key="5">
    <source>
        <dbReference type="ARBA" id="ARBA00022692"/>
    </source>
</evidence>
<dbReference type="InterPro" id="IPR020846">
    <property type="entry name" value="MFS_dom"/>
</dbReference>
<keyword evidence="3" id="KW-1003">Cell membrane</keyword>
<dbReference type="PANTHER" id="PTHR48021:SF46">
    <property type="entry name" value="MAJOR FACILITATOR SUPERFAMILY (MFS) PROFILE DOMAIN-CONTAINING PROTEIN"/>
    <property type="match status" value="1"/>
</dbReference>
<comment type="subcellular location">
    <subcellularLocation>
        <location evidence="1">Cell membrane</location>
        <topology evidence="1">Multi-pass membrane protein</topology>
    </subcellularLocation>
</comment>